<reference evidence="1" key="1">
    <citation type="submission" date="2020-08" db="EMBL/GenBank/DDBJ databases">
        <title>Multicomponent nature underlies the extraordinary mechanical properties of spider dragline silk.</title>
        <authorList>
            <person name="Kono N."/>
            <person name="Nakamura H."/>
            <person name="Mori M."/>
            <person name="Yoshida Y."/>
            <person name="Ohtoshi R."/>
            <person name="Malay A.D."/>
            <person name="Moran D.A.P."/>
            <person name="Tomita M."/>
            <person name="Numata K."/>
            <person name="Arakawa K."/>
        </authorList>
    </citation>
    <scope>NUCLEOTIDE SEQUENCE</scope>
</reference>
<protein>
    <submittedName>
        <fullName evidence="1">Uncharacterized protein</fullName>
    </submittedName>
</protein>
<proteinExistence type="predicted"/>
<keyword evidence="2" id="KW-1185">Reference proteome</keyword>
<dbReference type="AlphaFoldDB" id="A0A8X6R8I5"/>
<gene>
    <name evidence="1" type="ORF">TNCV_5042091</name>
</gene>
<evidence type="ECO:0000313" key="1">
    <source>
        <dbReference type="EMBL" id="GFX87444.1"/>
    </source>
</evidence>
<dbReference type="EMBL" id="BMAU01021034">
    <property type="protein sequence ID" value="GFX87444.1"/>
    <property type="molecule type" value="Genomic_DNA"/>
</dbReference>
<dbReference type="Proteomes" id="UP000887159">
    <property type="component" value="Unassembled WGS sequence"/>
</dbReference>
<accession>A0A8X6R8I5</accession>
<sequence length="96" mass="10671">MLATFQPNANPDGVIIAVPERNLTERDGCALTVMSDYASKNYFTPGHQIGETSNCYLLKANTDVQTAKPNSHQEISPDLDLCGRGYRFAFYSSYMK</sequence>
<organism evidence="1 2">
    <name type="scientific">Trichonephila clavipes</name>
    <name type="common">Golden silk orbweaver</name>
    <name type="synonym">Nephila clavipes</name>
    <dbReference type="NCBI Taxonomy" id="2585209"/>
    <lineage>
        <taxon>Eukaryota</taxon>
        <taxon>Metazoa</taxon>
        <taxon>Ecdysozoa</taxon>
        <taxon>Arthropoda</taxon>
        <taxon>Chelicerata</taxon>
        <taxon>Arachnida</taxon>
        <taxon>Araneae</taxon>
        <taxon>Araneomorphae</taxon>
        <taxon>Entelegynae</taxon>
        <taxon>Araneoidea</taxon>
        <taxon>Nephilidae</taxon>
        <taxon>Trichonephila</taxon>
    </lineage>
</organism>
<evidence type="ECO:0000313" key="2">
    <source>
        <dbReference type="Proteomes" id="UP000887159"/>
    </source>
</evidence>
<comment type="caution">
    <text evidence="1">The sequence shown here is derived from an EMBL/GenBank/DDBJ whole genome shotgun (WGS) entry which is preliminary data.</text>
</comment>
<name>A0A8X6R8I5_TRICX</name>